<keyword evidence="1" id="KW-0732">Signal</keyword>
<dbReference type="AlphaFoldDB" id="A0A1Y6FP09"/>
<gene>
    <name evidence="2" type="ORF">SAMN06297468_2755</name>
</gene>
<dbReference type="EMBL" id="FXWG01000003">
    <property type="protein sequence ID" value="SMQ74552.1"/>
    <property type="molecule type" value="Genomic_DNA"/>
</dbReference>
<protein>
    <submittedName>
        <fullName evidence="2">Uncharacterized protein</fullName>
    </submittedName>
</protein>
<proteinExistence type="predicted"/>
<dbReference type="Gene3D" id="1.25.40.10">
    <property type="entry name" value="Tetratricopeptide repeat domain"/>
    <property type="match status" value="1"/>
</dbReference>
<accession>A0A1Y6FP09</accession>
<reference evidence="3" key="1">
    <citation type="submission" date="2017-04" db="EMBL/GenBank/DDBJ databases">
        <authorList>
            <person name="Varghese N."/>
            <person name="Submissions S."/>
        </authorList>
    </citation>
    <scope>NUCLEOTIDE SEQUENCE [LARGE SCALE GENOMIC DNA]</scope>
</reference>
<evidence type="ECO:0000313" key="3">
    <source>
        <dbReference type="Proteomes" id="UP000194420"/>
    </source>
</evidence>
<dbReference type="RefSeq" id="WP_086438596.1">
    <property type="nucleotide sequence ID" value="NZ_FXWG01000003.1"/>
</dbReference>
<dbReference type="InterPro" id="IPR011990">
    <property type="entry name" value="TPR-like_helical_dom_sf"/>
</dbReference>
<dbReference type="SUPFAM" id="SSF48452">
    <property type="entry name" value="TPR-like"/>
    <property type="match status" value="1"/>
</dbReference>
<sequence length="450" mass="48821">MTIFNRNLRTRSKRTSHFALAIALATGTAVAAVGVAEPAYAQKKKKQAQAEYSKEYVAAFQPVQEAMSAEGDLAALKPQIEGLIAMASTPDEKLTAGQVAVNAGSKLNDADLQLAGLASMLESGKTAAEDVGKYNFFAYQLANQKSQFDRARTYLQGAIDANYTFTGQLSDGSTKNFTTDDLRLMMFESYISENQIQPGFDYLNGVIAERQAAGQQVSDTWIRRGLSVAINNSLNSEMDRYATLYVTEYPGEASWRDAVATIYNRGGLQPDAVLDLLRLARRTDALQNALMYGEYIDSADPRKLPQEVVTLIDEAYASGMVDRSDGYMKDARELAAGRVQMDKNDLPSLERDARAGSASLRTVVAAADTFLSYGQYAKAEEFYQKALGMPGADTPMVLTRLGIAQTELGKHDEAQETFTKVQGARQAVARLWAAYASEQAPATTAAVTGG</sequence>
<evidence type="ECO:0000256" key="1">
    <source>
        <dbReference type="SAM" id="SignalP"/>
    </source>
</evidence>
<feature type="chain" id="PRO_5012238395" evidence="1">
    <location>
        <begin position="32"/>
        <end position="450"/>
    </location>
</feature>
<evidence type="ECO:0000313" key="2">
    <source>
        <dbReference type="EMBL" id="SMQ74552.1"/>
    </source>
</evidence>
<dbReference type="Proteomes" id="UP000194420">
    <property type="component" value="Unassembled WGS sequence"/>
</dbReference>
<organism evidence="2 3">
    <name type="scientific">Altererythrobacter xiamenensis</name>
    <dbReference type="NCBI Taxonomy" id="1316679"/>
    <lineage>
        <taxon>Bacteria</taxon>
        <taxon>Pseudomonadati</taxon>
        <taxon>Pseudomonadota</taxon>
        <taxon>Alphaproteobacteria</taxon>
        <taxon>Sphingomonadales</taxon>
        <taxon>Erythrobacteraceae</taxon>
        <taxon>Altererythrobacter</taxon>
    </lineage>
</organism>
<name>A0A1Y6FP09_9SPHN</name>
<feature type="signal peptide" evidence="1">
    <location>
        <begin position="1"/>
        <end position="31"/>
    </location>
</feature>
<keyword evidence="3" id="KW-1185">Reference proteome</keyword>
<dbReference type="OrthoDB" id="7325958at2"/>